<evidence type="ECO:0000259" key="2">
    <source>
        <dbReference type="PROSITE" id="PS51819"/>
    </source>
</evidence>
<dbReference type="Proteomes" id="UP000002675">
    <property type="component" value="Chromosome II"/>
</dbReference>
<keyword evidence="1" id="KW-0479">Metal-binding</keyword>
<dbReference type="Gene3D" id="3.10.180.10">
    <property type="entry name" value="2,3-Dihydroxybiphenyl 1,2-Dioxygenase, domain 1"/>
    <property type="match status" value="1"/>
</dbReference>
<dbReference type="EMBL" id="BA000038">
    <property type="protein sequence ID" value="BAC96131.1"/>
    <property type="molecule type" value="Genomic_DNA"/>
</dbReference>
<dbReference type="InterPro" id="IPR029068">
    <property type="entry name" value="Glyas_Bleomycin-R_OHBP_Dase"/>
</dbReference>
<dbReference type="CDD" id="cd16361">
    <property type="entry name" value="VOC_ShValD_like"/>
    <property type="match status" value="1"/>
</dbReference>
<dbReference type="HOGENOM" id="CLU_046006_7_1_6"/>
<dbReference type="InterPro" id="IPR018146">
    <property type="entry name" value="Glyoxalase_1_CS"/>
</dbReference>
<proteinExistence type="predicted"/>
<evidence type="ECO:0000313" key="3">
    <source>
        <dbReference type="EMBL" id="BAC96131.1"/>
    </source>
</evidence>
<dbReference type="SUPFAM" id="SSF54593">
    <property type="entry name" value="Glyoxalase/Bleomycin resistance protein/Dihydroxybiphenyl dioxygenase"/>
    <property type="match status" value="1"/>
</dbReference>
<dbReference type="KEGG" id="vvy:VVA0105"/>
<accession>Q7MG64</accession>
<reference evidence="3 4" key="1">
    <citation type="journal article" date="2003" name="Genome Res.">
        <title>Comparative genome analysis of Vibrio vulnificus, a marine pathogen.</title>
        <authorList>
            <person name="Chen C.Y."/>
            <person name="Wu K.M."/>
            <person name="Chang Y.C."/>
            <person name="Chang C.H."/>
            <person name="Tsai H.C."/>
            <person name="Liao T.L."/>
            <person name="Liu Y.M."/>
            <person name="Chen H.J."/>
            <person name="Shen A.B."/>
            <person name="Li J.C."/>
            <person name="Su T.L."/>
            <person name="Shao C.P."/>
            <person name="Lee C.T."/>
            <person name="Hor L.I."/>
            <person name="Tsai S.F."/>
        </authorList>
    </citation>
    <scope>NUCLEOTIDE SEQUENCE [LARGE SCALE GENOMIC DNA]</scope>
    <source>
        <strain evidence="3 4">YJ016</strain>
    </source>
</reference>
<gene>
    <name evidence="3" type="ordered locus">VVA0105</name>
</gene>
<dbReference type="InterPro" id="IPR037523">
    <property type="entry name" value="VOC_core"/>
</dbReference>
<dbReference type="GO" id="GO:0046872">
    <property type="term" value="F:metal ion binding"/>
    <property type="evidence" value="ECO:0007669"/>
    <property type="project" value="UniProtKB-KW"/>
</dbReference>
<feature type="domain" description="VOC" evidence="2">
    <location>
        <begin position="44"/>
        <end position="192"/>
    </location>
</feature>
<dbReference type="PANTHER" id="PTHR43048:SF6">
    <property type="entry name" value="BLR8189 PROTEIN"/>
    <property type="match status" value="1"/>
</dbReference>
<dbReference type="PANTHER" id="PTHR43048">
    <property type="entry name" value="METHYLMALONYL-COA EPIMERASE"/>
    <property type="match status" value="1"/>
</dbReference>
<dbReference type="GO" id="GO:0004462">
    <property type="term" value="F:lactoylglutathione lyase activity"/>
    <property type="evidence" value="ECO:0007669"/>
    <property type="project" value="InterPro"/>
</dbReference>
<dbReference type="InterPro" id="IPR051785">
    <property type="entry name" value="MMCE/EMCE_epimerase"/>
</dbReference>
<sequence>MIISSNNYNSLYSLHRNGLSNQRDLLIDTNQRIELTSVWSRTMKMNHVGIMVGNMDKAVEFYTHALGLRVVMNNTKVVEERESAIGRMCIAVFGEGFKGFNIAHLVTTDGIGVELFEMKERQERHVVDFSRLGIFHFCLQTDDFEGVIKRTEEFGGKVRMDIMRYHPEDDSKPAKMVYLEDPFGNLFELYSHTYEETYASDYE</sequence>
<dbReference type="Pfam" id="PF00903">
    <property type="entry name" value="Glyoxalase"/>
    <property type="match status" value="1"/>
</dbReference>
<dbReference type="InterPro" id="IPR004360">
    <property type="entry name" value="Glyas_Fos-R_dOase_dom"/>
</dbReference>
<dbReference type="STRING" id="672.VV93_v1c31120"/>
<dbReference type="AlphaFoldDB" id="Q7MG64"/>
<name>Q7MG64_VIBVY</name>
<organism evidence="3 4">
    <name type="scientific">Vibrio vulnificus (strain YJ016)</name>
    <dbReference type="NCBI Taxonomy" id="196600"/>
    <lineage>
        <taxon>Bacteria</taxon>
        <taxon>Pseudomonadati</taxon>
        <taxon>Pseudomonadota</taxon>
        <taxon>Gammaproteobacteria</taxon>
        <taxon>Vibrionales</taxon>
        <taxon>Vibrionaceae</taxon>
        <taxon>Vibrio</taxon>
    </lineage>
</organism>
<dbReference type="PROSITE" id="PS00934">
    <property type="entry name" value="GLYOXALASE_I_1"/>
    <property type="match status" value="1"/>
</dbReference>
<evidence type="ECO:0000256" key="1">
    <source>
        <dbReference type="ARBA" id="ARBA00022723"/>
    </source>
</evidence>
<dbReference type="GO" id="GO:0004493">
    <property type="term" value="F:methylmalonyl-CoA epimerase activity"/>
    <property type="evidence" value="ECO:0007669"/>
    <property type="project" value="TreeGrafter"/>
</dbReference>
<dbReference type="PROSITE" id="PS51819">
    <property type="entry name" value="VOC"/>
    <property type="match status" value="1"/>
</dbReference>
<dbReference type="GO" id="GO:0046491">
    <property type="term" value="P:L-methylmalonyl-CoA metabolic process"/>
    <property type="evidence" value="ECO:0007669"/>
    <property type="project" value="TreeGrafter"/>
</dbReference>
<protein>
    <recommendedName>
        <fullName evidence="2">VOC domain-containing protein</fullName>
    </recommendedName>
</protein>
<dbReference type="eggNOG" id="COG0346">
    <property type="taxonomic scope" value="Bacteria"/>
</dbReference>
<evidence type="ECO:0000313" key="4">
    <source>
        <dbReference type="Proteomes" id="UP000002675"/>
    </source>
</evidence>